<dbReference type="InterPro" id="IPR032687">
    <property type="entry name" value="AraC-type_N"/>
</dbReference>
<dbReference type="PANTHER" id="PTHR47894">
    <property type="entry name" value="HTH-TYPE TRANSCRIPTIONAL REGULATOR GADX"/>
    <property type="match status" value="1"/>
</dbReference>
<dbReference type="Pfam" id="PF12625">
    <property type="entry name" value="Arabinose_bd"/>
    <property type="match status" value="1"/>
</dbReference>
<dbReference type="Proteomes" id="UP000093928">
    <property type="component" value="Unassembled WGS sequence"/>
</dbReference>
<dbReference type="InterPro" id="IPR009057">
    <property type="entry name" value="Homeodomain-like_sf"/>
</dbReference>
<keyword evidence="1" id="KW-0805">Transcription regulation</keyword>
<dbReference type="Pfam" id="PF12833">
    <property type="entry name" value="HTH_18"/>
    <property type="match status" value="1"/>
</dbReference>
<dbReference type="RefSeq" id="WP_065145516.1">
    <property type="nucleotide sequence ID" value="NZ_LZLS01000171.1"/>
</dbReference>
<comment type="caution">
    <text evidence="5">The sequence shown here is derived from an EMBL/GenBank/DDBJ whole genome shotgun (WGS) entry which is preliminary data.</text>
</comment>
<dbReference type="GO" id="GO:0003700">
    <property type="term" value="F:DNA-binding transcription factor activity"/>
    <property type="evidence" value="ECO:0007669"/>
    <property type="project" value="InterPro"/>
</dbReference>
<dbReference type="OrthoDB" id="5241536at2"/>
<reference evidence="5 6" key="1">
    <citation type="submission" date="2016-06" db="EMBL/GenBank/DDBJ databases">
        <authorList>
            <person name="Kjaerup R.B."/>
            <person name="Dalgaard T.S."/>
            <person name="Juul-Madsen H.R."/>
        </authorList>
    </citation>
    <scope>NUCLEOTIDE SEQUENCE [LARGE SCALE GENOMIC DNA]</scope>
    <source>
        <strain evidence="5 6">1165133.8</strain>
    </source>
</reference>
<dbReference type="Gene3D" id="1.10.10.60">
    <property type="entry name" value="Homeodomain-like"/>
    <property type="match status" value="1"/>
</dbReference>
<dbReference type="SMART" id="SM00342">
    <property type="entry name" value="HTH_ARAC"/>
    <property type="match status" value="1"/>
</dbReference>
<feature type="domain" description="HTH araC/xylS-type" evidence="4">
    <location>
        <begin position="231"/>
        <end position="329"/>
    </location>
</feature>
<proteinExistence type="predicted"/>
<gene>
    <name evidence="5" type="ORF">A5634_05290</name>
</gene>
<dbReference type="InterPro" id="IPR018060">
    <property type="entry name" value="HTH_AraC"/>
</dbReference>
<dbReference type="PROSITE" id="PS01124">
    <property type="entry name" value="HTH_ARAC_FAMILY_2"/>
    <property type="match status" value="1"/>
</dbReference>
<dbReference type="GO" id="GO:0000976">
    <property type="term" value="F:transcription cis-regulatory region binding"/>
    <property type="evidence" value="ECO:0007669"/>
    <property type="project" value="TreeGrafter"/>
</dbReference>
<dbReference type="GO" id="GO:0005829">
    <property type="term" value="C:cytosol"/>
    <property type="evidence" value="ECO:0007669"/>
    <property type="project" value="TreeGrafter"/>
</dbReference>
<evidence type="ECO:0000313" key="5">
    <source>
        <dbReference type="EMBL" id="OBK23652.1"/>
    </source>
</evidence>
<sequence length="338" mass="37256">MAVIRGTALSNYPALVRQLGGDSTKLLRDAGIRVSDVGKHDVFVPISRATAAVESAAIATATPDFGRRLAQLQGIEILGPVGVAARTAATAADAFVIFDRFMAAYSPAFTARITPLDDPKFSFFEYRMLVAGLGPIPQSMELSLGNSLGVMRVMLGAHYTPLNVHLQHDALAPKKDYRDYFGCRAYFAQSRSGFTLRSTDLGRPLNHDHLAHQSVVRYLNLITEHDSSLAQSVRTMVRQLLPTGMVTLELIAAQLNLHPKALQRRLSTEQTTFEGLVDAVRRDAAERYLRDTTITLAHLTRELGYAEQSVLTRSCRRWFGTGPSGYRKLLRDKDAVAR</sequence>
<keyword evidence="2" id="KW-0238">DNA-binding</keyword>
<evidence type="ECO:0000256" key="3">
    <source>
        <dbReference type="ARBA" id="ARBA00023163"/>
    </source>
</evidence>
<organism evidence="5 6">
    <name type="scientific">Mycobacterium asiaticum</name>
    <dbReference type="NCBI Taxonomy" id="1790"/>
    <lineage>
        <taxon>Bacteria</taxon>
        <taxon>Bacillati</taxon>
        <taxon>Actinomycetota</taxon>
        <taxon>Actinomycetes</taxon>
        <taxon>Mycobacteriales</taxon>
        <taxon>Mycobacteriaceae</taxon>
        <taxon>Mycobacterium</taxon>
    </lineage>
</organism>
<evidence type="ECO:0000256" key="1">
    <source>
        <dbReference type="ARBA" id="ARBA00023015"/>
    </source>
</evidence>
<evidence type="ECO:0000256" key="2">
    <source>
        <dbReference type="ARBA" id="ARBA00023125"/>
    </source>
</evidence>
<dbReference type="PANTHER" id="PTHR47894:SF4">
    <property type="entry name" value="HTH-TYPE TRANSCRIPTIONAL REGULATOR GADX"/>
    <property type="match status" value="1"/>
</dbReference>
<name>A0A1A3NTK8_MYCAS</name>
<protein>
    <submittedName>
        <fullName evidence="5">AraC family transcriptional regulator</fullName>
    </submittedName>
</protein>
<accession>A0A1A3NTK8</accession>
<dbReference type="AlphaFoldDB" id="A0A1A3NTK8"/>
<evidence type="ECO:0000313" key="6">
    <source>
        <dbReference type="Proteomes" id="UP000093928"/>
    </source>
</evidence>
<dbReference type="SUPFAM" id="SSF46689">
    <property type="entry name" value="Homeodomain-like"/>
    <property type="match status" value="1"/>
</dbReference>
<keyword evidence="3" id="KW-0804">Transcription</keyword>
<dbReference type="EMBL" id="LZLS01000171">
    <property type="protein sequence ID" value="OBK23652.1"/>
    <property type="molecule type" value="Genomic_DNA"/>
</dbReference>
<evidence type="ECO:0000259" key="4">
    <source>
        <dbReference type="PROSITE" id="PS01124"/>
    </source>
</evidence>